<evidence type="ECO:0000313" key="2">
    <source>
        <dbReference type="EMBL" id="KAK3762058.1"/>
    </source>
</evidence>
<dbReference type="AlphaFoldDB" id="A0AAE1DA64"/>
<keyword evidence="1" id="KW-0472">Membrane</keyword>
<accession>A0AAE1DA64</accession>
<keyword evidence="1" id="KW-0812">Transmembrane</keyword>
<evidence type="ECO:0000256" key="1">
    <source>
        <dbReference type="SAM" id="Phobius"/>
    </source>
</evidence>
<reference evidence="2" key="1">
    <citation type="journal article" date="2023" name="G3 (Bethesda)">
        <title>A reference genome for the long-term kleptoplast-retaining sea slug Elysia crispata morphotype clarki.</title>
        <authorList>
            <person name="Eastman K.E."/>
            <person name="Pendleton A.L."/>
            <person name="Shaikh M.A."/>
            <person name="Suttiyut T."/>
            <person name="Ogas R."/>
            <person name="Tomko P."/>
            <person name="Gavelis G."/>
            <person name="Widhalm J.R."/>
            <person name="Wisecaver J.H."/>
        </authorList>
    </citation>
    <scope>NUCLEOTIDE SEQUENCE</scope>
    <source>
        <strain evidence="2">ECLA1</strain>
    </source>
</reference>
<name>A0AAE1DA64_9GAST</name>
<evidence type="ECO:0000313" key="3">
    <source>
        <dbReference type="Proteomes" id="UP001283361"/>
    </source>
</evidence>
<protein>
    <submittedName>
        <fullName evidence="2">Uncharacterized protein</fullName>
    </submittedName>
</protein>
<proteinExistence type="predicted"/>
<dbReference type="Proteomes" id="UP001283361">
    <property type="component" value="Unassembled WGS sequence"/>
</dbReference>
<dbReference type="EMBL" id="JAWDGP010004762">
    <property type="protein sequence ID" value="KAK3762058.1"/>
    <property type="molecule type" value="Genomic_DNA"/>
</dbReference>
<gene>
    <name evidence="2" type="ORF">RRG08_050633</name>
</gene>
<comment type="caution">
    <text evidence="2">The sequence shown here is derived from an EMBL/GenBank/DDBJ whole genome shotgun (WGS) entry which is preliminary data.</text>
</comment>
<sequence>MSKDKYEVVFGFTRQNTQVDLFSYYQDDHMTPLRHKDFYKQNVLCLNLAIWVSLLYWFLCKGTLSLVCRRLRRAEKRISNALTRQTECPEGCEERRNGLAMP</sequence>
<keyword evidence="3" id="KW-1185">Reference proteome</keyword>
<organism evidence="2 3">
    <name type="scientific">Elysia crispata</name>
    <name type="common">lettuce slug</name>
    <dbReference type="NCBI Taxonomy" id="231223"/>
    <lineage>
        <taxon>Eukaryota</taxon>
        <taxon>Metazoa</taxon>
        <taxon>Spiralia</taxon>
        <taxon>Lophotrochozoa</taxon>
        <taxon>Mollusca</taxon>
        <taxon>Gastropoda</taxon>
        <taxon>Heterobranchia</taxon>
        <taxon>Euthyneura</taxon>
        <taxon>Panpulmonata</taxon>
        <taxon>Sacoglossa</taxon>
        <taxon>Placobranchoidea</taxon>
        <taxon>Plakobranchidae</taxon>
        <taxon>Elysia</taxon>
    </lineage>
</organism>
<keyword evidence="1" id="KW-1133">Transmembrane helix</keyword>
<feature type="transmembrane region" description="Helical" evidence="1">
    <location>
        <begin position="48"/>
        <end position="68"/>
    </location>
</feature>